<feature type="transmembrane region" description="Helical" evidence="9">
    <location>
        <begin position="21"/>
        <end position="43"/>
    </location>
</feature>
<dbReference type="GO" id="GO:0015818">
    <property type="term" value="P:isoleucine transport"/>
    <property type="evidence" value="ECO:0007669"/>
    <property type="project" value="TreeGrafter"/>
</dbReference>
<dbReference type="GO" id="GO:0005304">
    <property type="term" value="F:L-valine transmembrane transporter activity"/>
    <property type="evidence" value="ECO:0007669"/>
    <property type="project" value="TreeGrafter"/>
</dbReference>
<feature type="transmembrane region" description="Helical" evidence="9">
    <location>
        <begin position="49"/>
        <end position="74"/>
    </location>
</feature>
<keyword evidence="7 9" id="KW-1133">Transmembrane helix</keyword>
<evidence type="ECO:0000256" key="8">
    <source>
        <dbReference type="ARBA" id="ARBA00023136"/>
    </source>
</evidence>
<evidence type="ECO:0000256" key="5">
    <source>
        <dbReference type="ARBA" id="ARBA00022692"/>
    </source>
</evidence>
<keyword evidence="3" id="KW-0813">Transport</keyword>
<feature type="transmembrane region" description="Helical" evidence="9">
    <location>
        <begin position="351"/>
        <end position="369"/>
    </location>
</feature>
<dbReference type="PANTHER" id="PTHR30588:SF0">
    <property type="entry name" value="BRANCHED-CHAIN AMINO ACID PERMEASE BRNQ"/>
    <property type="match status" value="1"/>
</dbReference>
<feature type="transmembrane region" description="Helical" evidence="9">
    <location>
        <begin position="284"/>
        <end position="312"/>
    </location>
</feature>
<keyword evidence="5 9" id="KW-0812">Transmembrane</keyword>
<dbReference type="GO" id="GO:0015820">
    <property type="term" value="P:L-leucine transport"/>
    <property type="evidence" value="ECO:0007669"/>
    <property type="project" value="TreeGrafter"/>
</dbReference>
<evidence type="ECO:0000256" key="1">
    <source>
        <dbReference type="ARBA" id="ARBA00004651"/>
    </source>
</evidence>
<evidence type="ECO:0000256" key="4">
    <source>
        <dbReference type="ARBA" id="ARBA00022475"/>
    </source>
</evidence>
<dbReference type="InterPro" id="IPR004685">
    <property type="entry name" value="Brnchd-chn_aa_trnsp_Livcs"/>
</dbReference>
<feature type="transmembrane region" description="Helical" evidence="9">
    <location>
        <begin position="235"/>
        <end position="257"/>
    </location>
</feature>
<evidence type="ECO:0000256" key="3">
    <source>
        <dbReference type="ARBA" id="ARBA00022448"/>
    </source>
</evidence>
<dbReference type="AlphaFoldDB" id="A0A2A4YPB6"/>
<dbReference type="GO" id="GO:0015190">
    <property type="term" value="F:L-leucine transmembrane transporter activity"/>
    <property type="evidence" value="ECO:0007669"/>
    <property type="project" value="TreeGrafter"/>
</dbReference>
<keyword evidence="4" id="KW-1003">Cell membrane</keyword>
<keyword evidence="6" id="KW-0029">Amino-acid transport</keyword>
<dbReference type="GO" id="GO:0005886">
    <property type="term" value="C:plasma membrane"/>
    <property type="evidence" value="ECO:0007669"/>
    <property type="project" value="UniProtKB-SubCell"/>
</dbReference>
<gene>
    <name evidence="10" type="ORF">COB11_00215</name>
</gene>
<dbReference type="Pfam" id="PF05525">
    <property type="entry name" value="Branch_AA_trans"/>
    <property type="match status" value="1"/>
</dbReference>
<name>A0A2A4YPB6_UNCAE</name>
<dbReference type="EMBL" id="NVUU01000002">
    <property type="protein sequence ID" value="PCI96137.1"/>
    <property type="molecule type" value="Genomic_DNA"/>
</dbReference>
<organism evidence="10 11">
    <name type="scientific">Aerophobetes bacterium</name>
    <dbReference type="NCBI Taxonomy" id="2030807"/>
    <lineage>
        <taxon>Bacteria</taxon>
        <taxon>Candidatus Aerophobota</taxon>
    </lineage>
</organism>
<evidence type="ECO:0000256" key="9">
    <source>
        <dbReference type="SAM" id="Phobius"/>
    </source>
</evidence>
<reference evidence="11" key="1">
    <citation type="submission" date="2017-08" db="EMBL/GenBank/DDBJ databases">
        <title>A dynamic microbial community with high functional redundancy inhabits the cold, oxic subseafloor aquifer.</title>
        <authorList>
            <person name="Tully B.J."/>
            <person name="Wheat C.G."/>
            <person name="Glazer B.T."/>
            <person name="Huber J.A."/>
        </authorList>
    </citation>
    <scope>NUCLEOTIDE SEQUENCE [LARGE SCALE GENOMIC DNA]</scope>
</reference>
<feature type="transmembrane region" description="Helical" evidence="9">
    <location>
        <begin position="198"/>
        <end position="215"/>
    </location>
</feature>
<evidence type="ECO:0000256" key="2">
    <source>
        <dbReference type="ARBA" id="ARBA00008540"/>
    </source>
</evidence>
<feature type="transmembrane region" description="Helical" evidence="9">
    <location>
        <begin position="376"/>
        <end position="393"/>
    </location>
</feature>
<comment type="similarity">
    <text evidence="2">Belongs to the branched chain amino acid transporter family.</text>
</comment>
<dbReference type="GO" id="GO:0015188">
    <property type="term" value="F:L-isoleucine transmembrane transporter activity"/>
    <property type="evidence" value="ECO:0007669"/>
    <property type="project" value="TreeGrafter"/>
</dbReference>
<protein>
    <submittedName>
        <fullName evidence="10">Branched-chain amino acid transporter</fullName>
    </submittedName>
</protein>
<feature type="transmembrane region" description="Helical" evidence="9">
    <location>
        <begin position="86"/>
        <end position="108"/>
    </location>
</feature>
<feature type="transmembrane region" description="Helical" evidence="9">
    <location>
        <begin position="148"/>
        <end position="169"/>
    </location>
</feature>
<evidence type="ECO:0000256" key="6">
    <source>
        <dbReference type="ARBA" id="ARBA00022970"/>
    </source>
</evidence>
<comment type="subcellular location">
    <subcellularLocation>
        <location evidence="1">Cell membrane</location>
        <topology evidence="1">Multi-pass membrane protein</topology>
    </subcellularLocation>
</comment>
<feature type="transmembrane region" description="Helical" evidence="9">
    <location>
        <begin position="324"/>
        <end position="345"/>
    </location>
</feature>
<keyword evidence="8 9" id="KW-0472">Membrane</keyword>
<sequence>MLMSKSLTQTNAIAPSHSIRNGFALFSMFFGAGNVIFPLIIGQTVKGNLFFSLCGLMLTAIIVPFSGVISISLFEGNYQNYFRRVGAFPGFMIILLLFALIGPFGGIPRLIGLSYSSLKVYIPSLKLLIFSAVSCVVILVFSIRKKNILKILGLVLTPILLISLCVIIVKGTFFSAPGLHHGASLKPLKAFFYGIKEGYNTMDLLASFFFASMVYKKIRSQSHTGEPKSMMINMLKASVIGAFLLALVYVGFSYVAATYCQELSTVSSDQYLGKIGQIVLGKHAGIIVCLTIIMSCLTTAIALSSLCADFLCDLFKERKPSYPLSLLIVLVLTWGVSTLEFSGIVRLLNPVLQICYPSLLAITILNIFYKVYGFKHIKIPVFIIFVIMLITAFL</sequence>
<feature type="transmembrane region" description="Helical" evidence="9">
    <location>
        <begin position="120"/>
        <end position="141"/>
    </location>
</feature>
<evidence type="ECO:0000256" key="7">
    <source>
        <dbReference type="ARBA" id="ARBA00022989"/>
    </source>
</evidence>
<evidence type="ECO:0000313" key="11">
    <source>
        <dbReference type="Proteomes" id="UP000217838"/>
    </source>
</evidence>
<accession>A0A2A4YPB6</accession>
<evidence type="ECO:0000313" key="10">
    <source>
        <dbReference type="EMBL" id="PCI96137.1"/>
    </source>
</evidence>
<dbReference type="Proteomes" id="UP000217838">
    <property type="component" value="Unassembled WGS sequence"/>
</dbReference>
<dbReference type="PANTHER" id="PTHR30588">
    <property type="entry name" value="BRANCHED-CHAIN AMINO ACID TRANSPORT SYSTEM 2 CARRIER PROTEIN"/>
    <property type="match status" value="1"/>
</dbReference>
<comment type="caution">
    <text evidence="10">The sequence shown here is derived from an EMBL/GenBank/DDBJ whole genome shotgun (WGS) entry which is preliminary data.</text>
</comment>
<proteinExistence type="inferred from homology"/>